<keyword evidence="2" id="KW-0805">Transcription regulation</keyword>
<dbReference type="InterPro" id="IPR000847">
    <property type="entry name" value="LysR_HTH_N"/>
</dbReference>
<evidence type="ECO:0000313" key="6">
    <source>
        <dbReference type="EMBL" id="NMG01138.1"/>
    </source>
</evidence>
<keyword evidence="3" id="KW-0238">DNA-binding</keyword>
<dbReference type="Pfam" id="PF03466">
    <property type="entry name" value="LysR_substrate"/>
    <property type="match status" value="1"/>
</dbReference>
<dbReference type="RefSeq" id="WP_169143632.1">
    <property type="nucleotide sequence ID" value="NZ_WTVS01000140.1"/>
</dbReference>
<organism evidence="6 7">
    <name type="scientific">Aromatoleum toluolicum</name>
    <dbReference type="NCBI Taxonomy" id="90060"/>
    <lineage>
        <taxon>Bacteria</taxon>
        <taxon>Pseudomonadati</taxon>
        <taxon>Pseudomonadota</taxon>
        <taxon>Betaproteobacteria</taxon>
        <taxon>Rhodocyclales</taxon>
        <taxon>Rhodocyclaceae</taxon>
        <taxon>Aromatoleum</taxon>
    </lineage>
</organism>
<reference evidence="6 7" key="1">
    <citation type="submission" date="2019-12" db="EMBL/GenBank/DDBJ databases">
        <title>Comparative genomics gives insights into the taxonomy of the Azoarcus-Aromatoleum group and reveals separate origins of nif in the plant-associated Azoarcus and non-plant-associated Aromatoleum sub-groups.</title>
        <authorList>
            <person name="Lafos M."/>
            <person name="Maluk M."/>
            <person name="Batista M."/>
            <person name="Junghare M."/>
            <person name="Carmona M."/>
            <person name="Faoro H."/>
            <person name="Cruz L.M."/>
            <person name="Battistoni F."/>
            <person name="De Souza E."/>
            <person name="Pedrosa F."/>
            <person name="Chen W.-M."/>
            <person name="Poole P.S."/>
            <person name="Dixon R.A."/>
            <person name="James E.K."/>
        </authorList>
    </citation>
    <scope>NUCLEOTIDE SEQUENCE [LARGE SCALE GENOMIC DNA]</scope>
    <source>
        <strain evidence="6 7">T</strain>
    </source>
</reference>
<dbReference type="SUPFAM" id="SSF46785">
    <property type="entry name" value="Winged helix' DNA-binding domain"/>
    <property type="match status" value="1"/>
</dbReference>
<evidence type="ECO:0000256" key="2">
    <source>
        <dbReference type="ARBA" id="ARBA00023015"/>
    </source>
</evidence>
<dbReference type="EMBL" id="WTVS01000140">
    <property type="protein sequence ID" value="NMG01138.1"/>
    <property type="molecule type" value="Genomic_DNA"/>
</dbReference>
<sequence length="306" mass="32986">MDLRDLQYLTAIAEAGSLVRAAERLGITQPTLSKAVARLERTFRVKLIERLARGVLLTSYGQAVVARSGGIDAGVRDMFAELRDLRQGKLGPVTFGVGTGINPAIVAAALKPLSADNDITFTIIGGKADALLRAVRAGDIEFALTIAPSPKGNLAWHKLFDDPMVPITNRNHPLVRAEKVSWEDLAAARWIVPVEGTRTREWFENQFRQRDLQPPVPVISLDSVAGWVGLGPSALDLLALLPASSIHYPPVAERGAILAAPEDWHSDRVVGIVHRSGGYLSKAAERLIESLESVTRRSSTNAASGT</sequence>
<dbReference type="Pfam" id="PF00126">
    <property type="entry name" value="HTH_1"/>
    <property type="match status" value="1"/>
</dbReference>
<dbReference type="PRINTS" id="PR00039">
    <property type="entry name" value="HTHLYSR"/>
</dbReference>
<dbReference type="InterPro" id="IPR050950">
    <property type="entry name" value="HTH-type_LysR_regulators"/>
</dbReference>
<keyword evidence="4" id="KW-0804">Transcription</keyword>
<evidence type="ECO:0000256" key="1">
    <source>
        <dbReference type="ARBA" id="ARBA00009437"/>
    </source>
</evidence>
<comment type="caution">
    <text evidence="6">The sequence shown here is derived from an EMBL/GenBank/DDBJ whole genome shotgun (WGS) entry which is preliminary data.</text>
</comment>
<dbReference type="PANTHER" id="PTHR30419">
    <property type="entry name" value="HTH-TYPE TRANSCRIPTIONAL REGULATOR YBHD"/>
    <property type="match status" value="1"/>
</dbReference>
<dbReference type="Gene3D" id="1.10.10.10">
    <property type="entry name" value="Winged helix-like DNA-binding domain superfamily/Winged helix DNA-binding domain"/>
    <property type="match status" value="1"/>
</dbReference>
<evidence type="ECO:0000256" key="3">
    <source>
        <dbReference type="ARBA" id="ARBA00023125"/>
    </source>
</evidence>
<dbReference type="Proteomes" id="UP000634522">
    <property type="component" value="Unassembled WGS sequence"/>
</dbReference>
<dbReference type="Gene3D" id="3.40.190.290">
    <property type="match status" value="1"/>
</dbReference>
<dbReference type="PROSITE" id="PS50931">
    <property type="entry name" value="HTH_LYSR"/>
    <property type="match status" value="1"/>
</dbReference>
<proteinExistence type="inferred from homology"/>
<name>A0ABX1NP30_9RHOO</name>
<feature type="domain" description="HTH lysR-type" evidence="5">
    <location>
        <begin position="1"/>
        <end position="58"/>
    </location>
</feature>
<keyword evidence="7" id="KW-1185">Reference proteome</keyword>
<dbReference type="InterPro" id="IPR005119">
    <property type="entry name" value="LysR_subst-bd"/>
</dbReference>
<dbReference type="CDD" id="cd05466">
    <property type="entry name" value="PBP2_LTTR_substrate"/>
    <property type="match status" value="1"/>
</dbReference>
<comment type="similarity">
    <text evidence="1">Belongs to the LysR transcriptional regulatory family.</text>
</comment>
<dbReference type="SUPFAM" id="SSF53850">
    <property type="entry name" value="Periplasmic binding protein-like II"/>
    <property type="match status" value="1"/>
</dbReference>
<protein>
    <submittedName>
        <fullName evidence="6">LysR family transcriptional regulator</fullName>
    </submittedName>
</protein>
<dbReference type="InterPro" id="IPR036390">
    <property type="entry name" value="WH_DNA-bd_sf"/>
</dbReference>
<evidence type="ECO:0000259" key="5">
    <source>
        <dbReference type="PROSITE" id="PS50931"/>
    </source>
</evidence>
<evidence type="ECO:0000256" key="4">
    <source>
        <dbReference type="ARBA" id="ARBA00023163"/>
    </source>
</evidence>
<dbReference type="InterPro" id="IPR036388">
    <property type="entry name" value="WH-like_DNA-bd_sf"/>
</dbReference>
<accession>A0ABX1NP30</accession>
<gene>
    <name evidence="6" type="ORF">GPA27_27600</name>
</gene>
<evidence type="ECO:0000313" key="7">
    <source>
        <dbReference type="Proteomes" id="UP000634522"/>
    </source>
</evidence>